<sequence length="258" mass="29632">MFGGFGFYIVLERSSQIALNLKETDIRQLNNGTVVILGKKVPPRNVGGVDFVVHPSIVHLVGSYANISTRIAVLRLRLSHHKKITIINCYSLTDAADEYELNAFYYQLEEVIRDNEGYHKFVVGDFNARIGKTNESEYRSVNLGIGERNENGNRLSGLLSAARLFHGNSFFQKKESRRWTWESSNDITHAEIDRILTNRKWCLLEKSVGSSFCTASDHRLLKIRFSRKREKNSLHRPREKSLAVYDENILNEVLSKRD</sequence>
<evidence type="ECO:0000313" key="3">
    <source>
        <dbReference type="WBParaSite" id="ACOC_0000604001-mRNA-1"/>
    </source>
</evidence>
<evidence type="ECO:0000313" key="1">
    <source>
        <dbReference type="EMBL" id="VDM57626.1"/>
    </source>
</evidence>
<dbReference type="InterPro" id="IPR027124">
    <property type="entry name" value="Swc5/CFDP1/2"/>
</dbReference>
<accession>A0A0R3PMD5</accession>
<name>A0A0R3PMD5_ANGCS</name>
<dbReference type="OMA" id="TWESSND"/>
<dbReference type="InterPro" id="IPR036691">
    <property type="entry name" value="Endo/exonu/phosph_ase_sf"/>
</dbReference>
<reference evidence="3" key="1">
    <citation type="submission" date="2017-02" db="UniProtKB">
        <authorList>
            <consortium name="WormBaseParasite"/>
        </authorList>
    </citation>
    <scope>IDENTIFICATION</scope>
</reference>
<dbReference type="PANTHER" id="PTHR23227:SF85">
    <property type="entry name" value="CRANIOFACIAL DEVELOPMENT PROTEIN 2"/>
    <property type="match status" value="1"/>
</dbReference>
<dbReference type="SUPFAM" id="SSF56219">
    <property type="entry name" value="DNase I-like"/>
    <property type="match status" value="1"/>
</dbReference>
<organism evidence="3">
    <name type="scientific">Angiostrongylus costaricensis</name>
    <name type="common">Nematode worm</name>
    <dbReference type="NCBI Taxonomy" id="334426"/>
    <lineage>
        <taxon>Eukaryota</taxon>
        <taxon>Metazoa</taxon>
        <taxon>Ecdysozoa</taxon>
        <taxon>Nematoda</taxon>
        <taxon>Chromadorea</taxon>
        <taxon>Rhabditida</taxon>
        <taxon>Rhabditina</taxon>
        <taxon>Rhabditomorpha</taxon>
        <taxon>Strongyloidea</taxon>
        <taxon>Metastrongylidae</taxon>
        <taxon>Angiostrongylus</taxon>
    </lineage>
</organism>
<dbReference type="Gene3D" id="3.60.10.10">
    <property type="entry name" value="Endonuclease/exonuclease/phosphatase"/>
    <property type="match status" value="1"/>
</dbReference>
<gene>
    <name evidence="1" type="ORF">ACOC_LOCUS6041</name>
</gene>
<dbReference type="EMBL" id="UYYA01003915">
    <property type="protein sequence ID" value="VDM57626.1"/>
    <property type="molecule type" value="Genomic_DNA"/>
</dbReference>
<dbReference type="WBParaSite" id="ACOC_0000604001-mRNA-1">
    <property type="protein sequence ID" value="ACOC_0000604001-mRNA-1"/>
    <property type="gene ID" value="ACOC_0000604001"/>
</dbReference>
<reference evidence="1 2" key="2">
    <citation type="submission" date="2018-11" db="EMBL/GenBank/DDBJ databases">
        <authorList>
            <consortium name="Pathogen Informatics"/>
        </authorList>
    </citation>
    <scope>NUCLEOTIDE SEQUENCE [LARGE SCALE GENOMIC DNA]</scope>
    <source>
        <strain evidence="1 2">Costa Rica</strain>
    </source>
</reference>
<proteinExistence type="predicted"/>
<protein>
    <submittedName>
        <fullName evidence="3">Endo/exonuclease/phosphatase domain-containing protein</fullName>
    </submittedName>
</protein>
<dbReference type="OrthoDB" id="5842234at2759"/>
<dbReference type="PANTHER" id="PTHR23227">
    <property type="entry name" value="BUCENTAUR RELATED"/>
    <property type="match status" value="1"/>
</dbReference>
<evidence type="ECO:0000313" key="2">
    <source>
        <dbReference type="Proteomes" id="UP000267027"/>
    </source>
</evidence>
<dbReference type="Proteomes" id="UP000267027">
    <property type="component" value="Unassembled WGS sequence"/>
</dbReference>
<keyword evidence="2" id="KW-1185">Reference proteome</keyword>
<dbReference type="AlphaFoldDB" id="A0A0R3PMD5"/>